<comment type="similarity">
    <text evidence="2">Belongs to the PheA/TfdB FAD monooxygenase family.</text>
</comment>
<dbReference type="InParanoid" id="K5WR88"/>
<dbReference type="InterPro" id="IPR002938">
    <property type="entry name" value="FAD-bd"/>
</dbReference>
<evidence type="ECO:0000256" key="4">
    <source>
        <dbReference type="ARBA" id="ARBA00022827"/>
    </source>
</evidence>
<evidence type="ECO:0000256" key="1">
    <source>
        <dbReference type="ARBA" id="ARBA00001974"/>
    </source>
</evidence>
<keyword evidence="3" id="KW-0285">Flavoprotein</keyword>
<dbReference type="InterPro" id="IPR050641">
    <property type="entry name" value="RIFMO-like"/>
</dbReference>
<gene>
    <name evidence="8" type="ORF">PHACADRAFT_149799</name>
</gene>
<protein>
    <recommendedName>
        <fullName evidence="10">FAD-binding domain-containing protein</fullName>
    </recommendedName>
</protein>
<dbReference type="InterPro" id="IPR036249">
    <property type="entry name" value="Thioredoxin-like_sf"/>
</dbReference>
<keyword evidence="5" id="KW-0560">Oxidoreductase</keyword>
<dbReference type="GeneID" id="18908817"/>
<dbReference type="RefSeq" id="XP_007399196.1">
    <property type="nucleotide sequence ID" value="XM_007399134.1"/>
</dbReference>
<dbReference type="STRING" id="650164.K5WR88"/>
<evidence type="ECO:0000256" key="3">
    <source>
        <dbReference type="ARBA" id="ARBA00022630"/>
    </source>
</evidence>
<evidence type="ECO:0000256" key="5">
    <source>
        <dbReference type="ARBA" id="ARBA00023002"/>
    </source>
</evidence>
<dbReference type="SUPFAM" id="SSF51905">
    <property type="entry name" value="FAD/NAD(P)-binding domain"/>
    <property type="match status" value="1"/>
</dbReference>
<dbReference type="Gene3D" id="3.50.50.60">
    <property type="entry name" value="FAD/NAD(P)-binding domain"/>
    <property type="match status" value="1"/>
</dbReference>
<dbReference type="OrthoDB" id="1716816at2759"/>
<dbReference type="SUPFAM" id="SSF54373">
    <property type="entry name" value="FAD-linked reductases, C-terminal domain"/>
    <property type="match status" value="1"/>
</dbReference>
<evidence type="ECO:0000259" key="6">
    <source>
        <dbReference type="Pfam" id="PF01494"/>
    </source>
</evidence>
<proteinExistence type="inferred from homology"/>
<dbReference type="AlphaFoldDB" id="K5WR88"/>
<dbReference type="GO" id="GO:0016709">
    <property type="term" value="F:oxidoreductase activity, acting on paired donors, with incorporation or reduction of molecular oxygen, NAD(P)H as one donor, and incorporation of one atom of oxygen"/>
    <property type="evidence" value="ECO:0007669"/>
    <property type="project" value="UniProtKB-ARBA"/>
</dbReference>
<sequence>MTSVSAPLESLIDVLVIGAGPAGLATALGLTRAGIKVRIVDIRAQRISVGHADGIMPRTIEVLDSYGVSNELIRKSHHVYAISNYNYDPSIDGIKYASRVPAINEPTARYKYIATHNQGFIEGLLLAGLEDANVRVEQACKPTSLELSSCEDELKDHASYPVKITLEHLSAAPGTPSSEIVHARFIVGADGAHSWVRHMLGIPMEGDSTARVWGAIDFTPLPSSNFPDWRNITTVNAADTGIMLIPRECSKVRLYIELGSVDEFEQDDRGRPDTSKITADKLLDIAKRAFKPYILETTPDKVEWWTAYIIGQRVATRFCDRGRAFIVGDACHTHSPKGGQGMNASMNDGHNLAWKLAHVLKSWSPMALLDTYEAERRPFAQELIAFDRWYAEGFNAESRAKLVREKGLEVALTGPAFRTFSALTTGIGIQYAPSIITSQVSPTVDVIKTETSPFTLTVGKRVPPYALMRVADCRPINLQDALPSDGLSKLIVFAGPLTSLEEKGRLAEVEEALRDIFHAFGTDKFRLLVILSAVSDDMSYKDVPVGLRKDWTSILVDSTSSFSNESGGAYAAFGIPVTGKFVAVRPDGYVGTIIELSEMRRLDDYLRGWLLRSSDPL</sequence>
<evidence type="ECO:0000313" key="8">
    <source>
        <dbReference type="EMBL" id="EKM52867.1"/>
    </source>
</evidence>
<dbReference type="SUPFAM" id="SSF52833">
    <property type="entry name" value="Thioredoxin-like"/>
    <property type="match status" value="1"/>
</dbReference>
<dbReference type="PANTHER" id="PTHR43004:SF19">
    <property type="entry name" value="BINDING MONOOXYGENASE, PUTATIVE (JCVI)-RELATED"/>
    <property type="match status" value="1"/>
</dbReference>
<dbReference type="PANTHER" id="PTHR43004">
    <property type="entry name" value="TRK SYSTEM POTASSIUM UPTAKE PROTEIN"/>
    <property type="match status" value="1"/>
</dbReference>
<dbReference type="HOGENOM" id="CLU_009665_9_2_1"/>
<reference evidence="8 9" key="1">
    <citation type="journal article" date="2012" name="BMC Genomics">
        <title>Comparative genomics of the white-rot fungi, Phanerochaete carnosa and P. chrysosporium, to elucidate the genetic basis of the distinct wood types they colonize.</title>
        <authorList>
            <person name="Suzuki H."/>
            <person name="MacDonald J."/>
            <person name="Syed K."/>
            <person name="Salamov A."/>
            <person name="Hori C."/>
            <person name="Aerts A."/>
            <person name="Henrissat B."/>
            <person name="Wiebenga A."/>
            <person name="vanKuyk P.A."/>
            <person name="Barry K."/>
            <person name="Lindquist E."/>
            <person name="LaButti K."/>
            <person name="Lapidus A."/>
            <person name="Lucas S."/>
            <person name="Coutinho P."/>
            <person name="Gong Y."/>
            <person name="Samejima M."/>
            <person name="Mahadevan R."/>
            <person name="Abou-Zaid M."/>
            <person name="de Vries R.P."/>
            <person name="Igarashi K."/>
            <person name="Yadav J.S."/>
            <person name="Grigoriev I.V."/>
            <person name="Master E.R."/>
        </authorList>
    </citation>
    <scope>NUCLEOTIDE SEQUENCE [LARGE SCALE GENOMIC DNA]</scope>
    <source>
        <strain evidence="8 9">HHB-10118-sp</strain>
    </source>
</reference>
<keyword evidence="9" id="KW-1185">Reference proteome</keyword>
<dbReference type="Pfam" id="PF01494">
    <property type="entry name" value="FAD_binding_3"/>
    <property type="match status" value="1"/>
</dbReference>
<dbReference type="KEGG" id="pco:PHACADRAFT_149799"/>
<dbReference type="Pfam" id="PF07976">
    <property type="entry name" value="Phe_hydrox_dim"/>
    <property type="match status" value="1"/>
</dbReference>
<dbReference type="Proteomes" id="UP000008370">
    <property type="component" value="Unassembled WGS sequence"/>
</dbReference>
<evidence type="ECO:0000256" key="2">
    <source>
        <dbReference type="ARBA" id="ARBA00007801"/>
    </source>
</evidence>
<dbReference type="EMBL" id="JH930475">
    <property type="protein sequence ID" value="EKM52867.1"/>
    <property type="molecule type" value="Genomic_DNA"/>
</dbReference>
<feature type="domain" description="FAD-binding" evidence="6">
    <location>
        <begin position="13"/>
        <end position="386"/>
    </location>
</feature>
<organism evidence="8 9">
    <name type="scientific">Phanerochaete carnosa (strain HHB-10118-sp)</name>
    <name type="common">White-rot fungus</name>
    <name type="synonym">Peniophora carnosa</name>
    <dbReference type="NCBI Taxonomy" id="650164"/>
    <lineage>
        <taxon>Eukaryota</taxon>
        <taxon>Fungi</taxon>
        <taxon>Dikarya</taxon>
        <taxon>Basidiomycota</taxon>
        <taxon>Agaricomycotina</taxon>
        <taxon>Agaricomycetes</taxon>
        <taxon>Polyporales</taxon>
        <taxon>Phanerochaetaceae</taxon>
        <taxon>Phanerochaete</taxon>
    </lineage>
</organism>
<accession>K5WR88</accession>
<dbReference type="Gene3D" id="3.30.9.10">
    <property type="entry name" value="D-Amino Acid Oxidase, subunit A, domain 2"/>
    <property type="match status" value="1"/>
</dbReference>
<dbReference type="InterPro" id="IPR012941">
    <property type="entry name" value="Phe_hydrox_C_dim_dom"/>
</dbReference>
<dbReference type="InterPro" id="IPR036188">
    <property type="entry name" value="FAD/NAD-bd_sf"/>
</dbReference>
<name>K5WR88_PHACS</name>
<dbReference type="InterPro" id="IPR038220">
    <property type="entry name" value="PHOX_C_sf"/>
</dbReference>
<dbReference type="GO" id="GO:0071949">
    <property type="term" value="F:FAD binding"/>
    <property type="evidence" value="ECO:0007669"/>
    <property type="project" value="InterPro"/>
</dbReference>
<keyword evidence="4" id="KW-0274">FAD</keyword>
<feature type="domain" description="Phenol hydroxylase-like C-terminal dimerisation" evidence="7">
    <location>
        <begin position="429"/>
        <end position="612"/>
    </location>
</feature>
<comment type="cofactor">
    <cofactor evidence="1">
        <name>FAD</name>
        <dbReference type="ChEBI" id="CHEBI:57692"/>
    </cofactor>
</comment>
<dbReference type="Gene3D" id="3.40.30.20">
    <property type="match status" value="1"/>
</dbReference>
<dbReference type="PRINTS" id="PR00420">
    <property type="entry name" value="RNGMNOXGNASE"/>
</dbReference>
<evidence type="ECO:0008006" key="10">
    <source>
        <dbReference type="Google" id="ProtNLM"/>
    </source>
</evidence>
<evidence type="ECO:0000313" key="9">
    <source>
        <dbReference type="Proteomes" id="UP000008370"/>
    </source>
</evidence>
<evidence type="ECO:0000259" key="7">
    <source>
        <dbReference type="Pfam" id="PF07976"/>
    </source>
</evidence>